<keyword evidence="3" id="KW-0813">Transport</keyword>
<feature type="domain" description="P-type ATPase A" evidence="16">
    <location>
        <begin position="129"/>
        <end position="230"/>
    </location>
</feature>
<dbReference type="InterPro" id="IPR023299">
    <property type="entry name" value="ATPase_P-typ_cyto_dom_N"/>
</dbReference>
<protein>
    <submittedName>
        <fullName evidence="17">Heavy metal translocating P-type ATPase</fullName>
    </submittedName>
</protein>
<name>A0A926RVK5_9BACL</name>
<accession>A0A926RVK5</accession>
<dbReference type="InterPro" id="IPR027256">
    <property type="entry name" value="P-typ_ATPase_IB"/>
</dbReference>
<dbReference type="SUPFAM" id="SSF81665">
    <property type="entry name" value="Calcium ATPase, transmembrane domain M"/>
    <property type="match status" value="1"/>
</dbReference>
<evidence type="ECO:0000256" key="11">
    <source>
        <dbReference type="ARBA" id="ARBA00022967"/>
    </source>
</evidence>
<dbReference type="GO" id="GO:0005524">
    <property type="term" value="F:ATP binding"/>
    <property type="evidence" value="ECO:0007669"/>
    <property type="project" value="UniProtKB-UniRule"/>
</dbReference>
<feature type="transmembrane region" description="Helical" evidence="15">
    <location>
        <begin position="590"/>
        <end position="609"/>
    </location>
</feature>
<dbReference type="Proteomes" id="UP000661691">
    <property type="component" value="Unassembled WGS sequence"/>
</dbReference>
<feature type="transmembrane region" description="Helical" evidence="15">
    <location>
        <begin position="249"/>
        <end position="269"/>
    </location>
</feature>
<comment type="similarity">
    <text evidence="2 15">Belongs to the cation transport ATPase (P-type) (TC 3.A.3) family. Type IB subfamily.</text>
</comment>
<evidence type="ECO:0000256" key="10">
    <source>
        <dbReference type="ARBA" id="ARBA00022842"/>
    </source>
</evidence>
<evidence type="ECO:0000256" key="3">
    <source>
        <dbReference type="ARBA" id="ARBA00022448"/>
    </source>
</evidence>
<evidence type="ECO:0000256" key="12">
    <source>
        <dbReference type="ARBA" id="ARBA00022989"/>
    </source>
</evidence>
<evidence type="ECO:0000259" key="16">
    <source>
        <dbReference type="Pfam" id="PF00122"/>
    </source>
</evidence>
<evidence type="ECO:0000256" key="6">
    <source>
        <dbReference type="ARBA" id="ARBA00022692"/>
    </source>
</evidence>
<evidence type="ECO:0000256" key="2">
    <source>
        <dbReference type="ARBA" id="ARBA00006024"/>
    </source>
</evidence>
<dbReference type="SFLD" id="SFLDS00003">
    <property type="entry name" value="Haloacid_Dehalogenase"/>
    <property type="match status" value="1"/>
</dbReference>
<dbReference type="SFLD" id="SFLDG00002">
    <property type="entry name" value="C1.7:_P-type_atpase_like"/>
    <property type="match status" value="1"/>
</dbReference>
<dbReference type="InterPro" id="IPR036412">
    <property type="entry name" value="HAD-like_sf"/>
</dbReference>
<dbReference type="InterPro" id="IPR008250">
    <property type="entry name" value="ATPase_P-typ_transduc_dom_A_sf"/>
</dbReference>
<feature type="transmembrane region" description="Helical" evidence="15">
    <location>
        <begin position="21"/>
        <end position="39"/>
    </location>
</feature>
<keyword evidence="7 15" id="KW-0479">Metal-binding</keyword>
<keyword evidence="14 15" id="KW-0472">Membrane</keyword>
<dbReference type="EMBL" id="JACXAH010000053">
    <property type="protein sequence ID" value="MBD1373952.1"/>
    <property type="molecule type" value="Genomic_DNA"/>
</dbReference>
<dbReference type="GO" id="GO:0046872">
    <property type="term" value="F:metal ion binding"/>
    <property type="evidence" value="ECO:0007669"/>
    <property type="project" value="UniProtKB-KW"/>
</dbReference>
<sequence length="634" mass="69625">MNKLVNDHLSSYKFIKNSGKIELLAALCAGVLLCIGWFLSMAYPTPSVILFCMSYMIGGYIKAKEGIDQLLKERVIDVNFLMFLAAIGAASIGYWLEGGLLIFIFALSGAMETITLAKSERDLTKLIQMKPQFAHLYYSDDRIENIRIKKIKIGQKLLIKPGELIPVDGVIIKGSSDLNESMITGESMPVDKKAKDLVFSGAMNGAGSLIMEVTATAENSMFNRMIQLIEQSKQSLPPSQQKLEKLERYYVKGVLLLTASVFSVTYWLLDWSFFSAFYRTMVFLVVASPCAIVVSIMPALLSAMSSGSRKGVLFKSGIPLESIGQAKVIAFDKTGTLTYGEAIVTDIKSCDRELDSQKILKIAASIENRSEHPIAKAIVKHAREKNIVLQSIHDFKSIVGHGVEATIQGTKWKLGKPGLFHADQITHAQSKWIKQLNSKGKTVILLEKNGGIVGIIALRDSIRSEAIKTIADLKQLGVHIVMLTGDHSITANVIANEVGIDQTYAQLLPDEKVNRIQALRHKYGRVAMIGDGVNDAPALSAADIGLAMGGKGTDIAMETADIILIKDDLRRLPDIIRLSRKMNRIIRQNILFAVFLIIMLICANFLQLINLPTGVVGHEGSTLLVILNGLRLLR</sequence>
<dbReference type="NCBIfam" id="TIGR01494">
    <property type="entry name" value="ATPase_P-type"/>
    <property type="match status" value="1"/>
</dbReference>
<evidence type="ECO:0000313" key="17">
    <source>
        <dbReference type="EMBL" id="MBD1373952.1"/>
    </source>
</evidence>
<dbReference type="PANTHER" id="PTHR43079">
    <property type="entry name" value="PROBABLE CADMIUM/ZINC-TRANSPORTING ATPASE HMA1"/>
    <property type="match status" value="1"/>
</dbReference>
<evidence type="ECO:0000256" key="5">
    <source>
        <dbReference type="ARBA" id="ARBA00022553"/>
    </source>
</evidence>
<evidence type="ECO:0000313" key="18">
    <source>
        <dbReference type="Proteomes" id="UP000661691"/>
    </source>
</evidence>
<keyword evidence="5" id="KW-0597">Phosphoprotein</keyword>
<dbReference type="Gene3D" id="2.70.150.10">
    <property type="entry name" value="Calcium-transporting ATPase, cytoplasmic transduction domain A"/>
    <property type="match status" value="1"/>
</dbReference>
<dbReference type="PANTHER" id="PTHR43079:SF1">
    <property type="entry name" value="CADMIUM_ZINC-TRANSPORTING ATPASE HMA1, CHLOROPLASTIC-RELATED"/>
    <property type="match status" value="1"/>
</dbReference>
<evidence type="ECO:0000256" key="15">
    <source>
        <dbReference type="RuleBase" id="RU362081"/>
    </source>
</evidence>
<keyword evidence="6 15" id="KW-0812">Transmembrane</keyword>
<dbReference type="PROSITE" id="PS00154">
    <property type="entry name" value="ATPASE_E1_E2"/>
    <property type="match status" value="1"/>
</dbReference>
<dbReference type="RefSeq" id="WP_191142882.1">
    <property type="nucleotide sequence ID" value="NZ_JACXAH010000053.1"/>
</dbReference>
<keyword evidence="12 15" id="KW-1133">Transmembrane helix</keyword>
<dbReference type="InterPro" id="IPR059000">
    <property type="entry name" value="ATPase_P-type_domA"/>
</dbReference>
<comment type="caution">
    <text evidence="17">The sequence shown here is derived from an EMBL/GenBank/DDBJ whole genome shotgun (WGS) entry which is preliminary data.</text>
</comment>
<keyword evidence="18" id="KW-1185">Reference proteome</keyword>
<evidence type="ECO:0000256" key="1">
    <source>
        <dbReference type="ARBA" id="ARBA00004651"/>
    </source>
</evidence>
<evidence type="ECO:0000256" key="13">
    <source>
        <dbReference type="ARBA" id="ARBA00023065"/>
    </source>
</evidence>
<comment type="subcellular location">
    <subcellularLocation>
        <location evidence="1">Cell membrane</location>
        <topology evidence="1">Multi-pass membrane protein</topology>
    </subcellularLocation>
</comment>
<dbReference type="GO" id="GO:0016887">
    <property type="term" value="F:ATP hydrolysis activity"/>
    <property type="evidence" value="ECO:0007669"/>
    <property type="project" value="InterPro"/>
</dbReference>
<dbReference type="InterPro" id="IPR044492">
    <property type="entry name" value="P_typ_ATPase_HD_dom"/>
</dbReference>
<dbReference type="Pfam" id="PF00702">
    <property type="entry name" value="Hydrolase"/>
    <property type="match status" value="1"/>
</dbReference>
<feature type="transmembrane region" description="Helical" evidence="15">
    <location>
        <begin position="281"/>
        <end position="301"/>
    </location>
</feature>
<keyword evidence="8 15" id="KW-0547">Nucleotide-binding</keyword>
<dbReference type="Gene3D" id="3.40.1110.10">
    <property type="entry name" value="Calcium-transporting ATPase, cytoplasmic domain N"/>
    <property type="match status" value="1"/>
</dbReference>
<dbReference type="Gene3D" id="3.40.50.1000">
    <property type="entry name" value="HAD superfamily/HAD-like"/>
    <property type="match status" value="1"/>
</dbReference>
<dbReference type="PRINTS" id="PR00119">
    <property type="entry name" value="CATATPASE"/>
</dbReference>
<keyword evidence="13" id="KW-0406">Ion transport</keyword>
<gene>
    <name evidence="17" type="ORF">IC620_16540</name>
</gene>
<proteinExistence type="inferred from homology"/>
<dbReference type="InterPro" id="IPR023298">
    <property type="entry name" value="ATPase_P-typ_TM_dom_sf"/>
</dbReference>
<evidence type="ECO:0000256" key="4">
    <source>
        <dbReference type="ARBA" id="ARBA00022475"/>
    </source>
</evidence>
<dbReference type="InterPro" id="IPR051949">
    <property type="entry name" value="Cation_Transport_ATPase"/>
</dbReference>
<keyword evidence="10" id="KW-0460">Magnesium</keyword>
<dbReference type="InterPro" id="IPR018303">
    <property type="entry name" value="ATPase_P-typ_P_site"/>
</dbReference>
<keyword evidence="9 15" id="KW-0067">ATP-binding</keyword>
<keyword evidence="4 15" id="KW-1003">Cell membrane</keyword>
<dbReference type="SFLD" id="SFLDF00027">
    <property type="entry name" value="p-type_atpase"/>
    <property type="match status" value="1"/>
</dbReference>
<evidence type="ECO:0000256" key="14">
    <source>
        <dbReference type="ARBA" id="ARBA00023136"/>
    </source>
</evidence>
<dbReference type="AlphaFoldDB" id="A0A926RVK5"/>
<dbReference type="Pfam" id="PF00122">
    <property type="entry name" value="E1-E2_ATPase"/>
    <property type="match status" value="1"/>
</dbReference>
<dbReference type="CDD" id="cd07551">
    <property type="entry name" value="P-type_ATPase_HM_ZosA_PfeT-like"/>
    <property type="match status" value="1"/>
</dbReference>
<keyword evidence="11" id="KW-1278">Translocase</keyword>
<dbReference type="InterPro" id="IPR023214">
    <property type="entry name" value="HAD_sf"/>
</dbReference>
<dbReference type="FunFam" id="2.70.150.10:FF:000002">
    <property type="entry name" value="Copper-transporting ATPase 1, putative"/>
    <property type="match status" value="1"/>
</dbReference>
<evidence type="ECO:0000256" key="8">
    <source>
        <dbReference type="ARBA" id="ARBA00022741"/>
    </source>
</evidence>
<dbReference type="InterPro" id="IPR001757">
    <property type="entry name" value="P_typ_ATPase"/>
</dbReference>
<dbReference type="PRINTS" id="PR00120">
    <property type="entry name" value="HATPASE"/>
</dbReference>
<dbReference type="SUPFAM" id="SSF81653">
    <property type="entry name" value="Calcium ATPase, transduction domain A"/>
    <property type="match status" value="1"/>
</dbReference>
<organism evidence="17 18">
    <name type="scientific">Polycladospora coralii</name>
    <dbReference type="NCBI Taxonomy" id="2771432"/>
    <lineage>
        <taxon>Bacteria</taxon>
        <taxon>Bacillati</taxon>
        <taxon>Bacillota</taxon>
        <taxon>Bacilli</taxon>
        <taxon>Bacillales</taxon>
        <taxon>Thermoactinomycetaceae</taxon>
        <taxon>Polycladospora</taxon>
    </lineage>
</organism>
<dbReference type="GO" id="GO:0005886">
    <property type="term" value="C:plasma membrane"/>
    <property type="evidence" value="ECO:0007669"/>
    <property type="project" value="UniProtKB-SubCell"/>
</dbReference>
<dbReference type="NCBIfam" id="TIGR01525">
    <property type="entry name" value="ATPase-IB_hvy"/>
    <property type="match status" value="1"/>
</dbReference>
<reference evidence="17" key="1">
    <citation type="submission" date="2020-09" db="EMBL/GenBank/DDBJ databases">
        <title>A novel bacterium of genus Hazenella, isolated from South China Sea.</title>
        <authorList>
            <person name="Huang H."/>
            <person name="Mo K."/>
            <person name="Hu Y."/>
        </authorList>
    </citation>
    <scope>NUCLEOTIDE SEQUENCE</scope>
    <source>
        <strain evidence="17">IB182357</strain>
    </source>
</reference>
<dbReference type="FunFam" id="3.40.50.1000:FF:000020">
    <property type="entry name" value="Probable cation-transporting P-type ATPase"/>
    <property type="match status" value="1"/>
</dbReference>
<dbReference type="SUPFAM" id="SSF56784">
    <property type="entry name" value="HAD-like"/>
    <property type="match status" value="1"/>
</dbReference>
<dbReference type="GO" id="GO:0019829">
    <property type="term" value="F:ATPase-coupled monoatomic cation transmembrane transporter activity"/>
    <property type="evidence" value="ECO:0007669"/>
    <property type="project" value="InterPro"/>
</dbReference>
<evidence type="ECO:0000256" key="9">
    <source>
        <dbReference type="ARBA" id="ARBA00022840"/>
    </source>
</evidence>
<evidence type="ECO:0000256" key="7">
    <source>
        <dbReference type="ARBA" id="ARBA00022723"/>
    </source>
</evidence>